<reference evidence="1" key="2">
    <citation type="submission" date="2018-05" db="EMBL/GenBank/DDBJ databases">
        <title>OpunRS2 (Oryza punctata Reference Sequence Version 2).</title>
        <authorList>
            <person name="Zhang J."/>
            <person name="Kudrna D."/>
            <person name="Lee S."/>
            <person name="Talag J."/>
            <person name="Welchert J."/>
            <person name="Wing R.A."/>
        </authorList>
    </citation>
    <scope>NUCLEOTIDE SEQUENCE [LARGE SCALE GENOMIC DNA]</scope>
</reference>
<dbReference type="EnsemblPlants" id="OPUNC07G10810.1">
    <property type="protein sequence ID" value="OPUNC07G10810.1"/>
    <property type="gene ID" value="OPUNC07G10810"/>
</dbReference>
<evidence type="ECO:0000313" key="1">
    <source>
        <dbReference type="EnsemblPlants" id="OPUNC07G10810.1"/>
    </source>
</evidence>
<dbReference type="AlphaFoldDB" id="A0A0E0LJU3"/>
<dbReference type="HOGENOM" id="CLU_2744401_0_0_1"/>
<name>A0A0E0LJU3_ORYPU</name>
<keyword evidence="2" id="KW-1185">Reference proteome</keyword>
<reference evidence="1" key="1">
    <citation type="submission" date="2015-04" db="UniProtKB">
        <authorList>
            <consortium name="EnsemblPlants"/>
        </authorList>
    </citation>
    <scope>IDENTIFICATION</scope>
</reference>
<dbReference type="Gramene" id="OPUNC07G10810.1">
    <property type="protein sequence ID" value="OPUNC07G10810.1"/>
    <property type="gene ID" value="OPUNC07G10810"/>
</dbReference>
<accession>A0A0E0LJU3</accession>
<evidence type="ECO:0000313" key="2">
    <source>
        <dbReference type="Proteomes" id="UP000026962"/>
    </source>
</evidence>
<organism evidence="1">
    <name type="scientific">Oryza punctata</name>
    <name type="common">Red rice</name>
    <dbReference type="NCBI Taxonomy" id="4537"/>
    <lineage>
        <taxon>Eukaryota</taxon>
        <taxon>Viridiplantae</taxon>
        <taxon>Streptophyta</taxon>
        <taxon>Embryophyta</taxon>
        <taxon>Tracheophyta</taxon>
        <taxon>Spermatophyta</taxon>
        <taxon>Magnoliopsida</taxon>
        <taxon>Liliopsida</taxon>
        <taxon>Poales</taxon>
        <taxon>Poaceae</taxon>
        <taxon>BOP clade</taxon>
        <taxon>Oryzoideae</taxon>
        <taxon>Oryzeae</taxon>
        <taxon>Oryzinae</taxon>
        <taxon>Oryza</taxon>
    </lineage>
</organism>
<dbReference type="Proteomes" id="UP000026962">
    <property type="component" value="Chromosome 7"/>
</dbReference>
<sequence length="71" mass="7253">MGSPEIYDGYRVVEQGSSPGTAAAAGVKSSPSMIRTAATMSISNSKSLGGGGDNVIFDFVSLLRKLDQSAI</sequence>
<protein>
    <submittedName>
        <fullName evidence="1">Uncharacterized protein</fullName>
    </submittedName>
</protein>
<proteinExistence type="predicted"/>